<comment type="caution">
    <text evidence="2">The sequence shown here is derived from an EMBL/GenBank/DDBJ whole genome shotgun (WGS) entry which is preliminary data.</text>
</comment>
<reference evidence="2 3" key="1">
    <citation type="submission" date="2021-02" db="EMBL/GenBank/DDBJ databases">
        <authorList>
            <person name="Vanwijnsberghe S."/>
        </authorList>
    </citation>
    <scope>NUCLEOTIDE SEQUENCE [LARGE SCALE GENOMIC DNA]</scope>
    <source>
        <strain evidence="2 3">LMG 31837</strain>
    </source>
</reference>
<evidence type="ECO:0000313" key="2">
    <source>
        <dbReference type="EMBL" id="CAE6713561.1"/>
    </source>
</evidence>
<evidence type="ECO:0000313" key="3">
    <source>
        <dbReference type="Proteomes" id="UP000672526"/>
    </source>
</evidence>
<dbReference type="EMBL" id="CAJNBK010000002">
    <property type="protein sequence ID" value="CAE6713561.1"/>
    <property type="molecule type" value="Genomic_DNA"/>
</dbReference>
<evidence type="ECO:0000256" key="1">
    <source>
        <dbReference type="SAM" id="MobiDB-lite"/>
    </source>
</evidence>
<feature type="region of interest" description="Disordered" evidence="1">
    <location>
        <begin position="135"/>
        <end position="171"/>
    </location>
</feature>
<evidence type="ECO:0008006" key="4">
    <source>
        <dbReference type="Google" id="ProtNLM"/>
    </source>
</evidence>
<organism evidence="2 3">
    <name type="scientific">Paraburkholderia haematera</name>
    <dbReference type="NCBI Taxonomy" id="2793077"/>
    <lineage>
        <taxon>Bacteria</taxon>
        <taxon>Pseudomonadati</taxon>
        <taxon>Pseudomonadota</taxon>
        <taxon>Betaproteobacteria</taxon>
        <taxon>Burkholderiales</taxon>
        <taxon>Burkholderiaceae</taxon>
        <taxon>Paraburkholderia</taxon>
    </lineage>
</organism>
<dbReference type="Proteomes" id="UP000672526">
    <property type="component" value="Unassembled WGS sequence"/>
</dbReference>
<sequence length="171" mass="19279">MESLNCTPEPLTPFDCDLRDFQFFPLDALRLRDSDLAALSTGDEFRAAVLLWCAAWHQVPAASLPDDDRVLANLIGYGRDTEGWKAVKDGAMRGWVKCSDGRLYHPVVAEKAISAWQGKFKQRWNTECARIKKHNERHKTNVPRPSFEDWMSQGCPQGQKLDVPGDSQGTC</sequence>
<proteinExistence type="predicted"/>
<name>A0ABN7KYB0_9BURK</name>
<dbReference type="InterPro" id="IPR010781">
    <property type="entry name" value="DUF1376"/>
</dbReference>
<gene>
    <name evidence="2" type="ORF">R69888_01263</name>
</gene>
<dbReference type="Pfam" id="PF07120">
    <property type="entry name" value="DUF1376"/>
    <property type="match status" value="1"/>
</dbReference>
<keyword evidence="3" id="KW-1185">Reference proteome</keyword>
<dbReference type="RefSeq" id="WP_211610158.1">
    <property type="nucleotide sequence ID" value="NZ_CAJNBK010000002.1"/>
</dbReference>
<protein>
    <recommendedName>
        <fullName evidence="4">DUF1376 domain-containing protein</fullName>
    </recommendedName>
</protein>
<accession>A0ABN7KYB0</accession>